<evidence type="ECO:0000313" key="1">
    <source>
        <dbReference type="EMBL" id="RXK37216.1"/>
    </source>
</evidence>
<accession>A0A4Q1BI11</accession>
<organism evidence="1 2">
    <name type="scientific">Tremella mesenterica</name>
    <name type="common">Jelly fungus</name>
    <dbReference type="NCBI Taxonomy" id="5217"/>
    <lineage>
        <taxon>Eukaryota</taxon>
        <taxon>Fungi</taxon>
        <taxon>Dikarya</taxon>
        <taxon>Basidiomycota</taxon>
        <taxon>Agaricomycotina</taxon>
        <taxon>Tremellomycetes</taxon>
        <taxon>Tremellales</taxon>
        <taxon>Tremellaceae</taxon>
        <taxon>Tremella</taxon>
    </lineage>
</organism>
<keyword evidence="2" id="KW-1185">Reference proteome</keyword>
<dbReference type="Proteomes" id="UP000289152">
    <property type="component" value="Unassembled WGS sequence"/>
</dbReference>
<protein>
    <submittedName>
        <fullName evidence="1">Uncharacterized protein</fullName>
    </submittedName>
</protein>
<gene>
    <name evidence="1" type="ORF">M231_05506</name>
</gene>
<reference evidence="1 2" key="1">
    <citation type="submission" date="2016-06" db="EMBL/GenBank/DDBJ databases">
        <title>Evolution of pathogenesis and genome organization in the Tremellales.</title>
        <authorList>
            <person name="Cuomo C."/>
            <person name="Litvintseva A."/>
            <person name="Heitman J."/>
            <person name="Chen Y."/>
            <person name="Sun S."/>
            <person name="Springer D."/>
            <person name="Dromer F."/>
            <person name="Young S."/>
            <person name="Zeng Q."/>
            <person name="Chapman S."/>
            <person name="Gujja S."/>
            <person name="Saif S."/>
            <person name="Birren B."/>
        </authorList>
    </citation>
    <scope>NUCLEOTIDE SEQUENCE [LARGE SCALE GENOMIC DNA]</scope>
    <source>
        <strain evidence="1 2">ATCC 28783</strain>
    </source>
</reference>
<dbReference type="InParanoid" id="A0A4Q1BI11"/>
<dbReference type="EMBL" id="SDIL01000074">
    <property type="protein sequence ID" value="RXK37216.1"/>
    <property type="molecule type" value="Genomic_DNA"/>
</dbReference>
<name>A0A4Q1BI11_TREME</name>
<evidence type="ECO:0000313" key="2">
    <source>
        <dbReference type="Proteomes" id="UP000289152"/>
    </source>
</evidence>
<dbReference type="VEuPathDB" id="FungiDB:TREMEDRAFT_64028"/>
<dbReference type="AlphaFoldDB" id="A0A4Q1BI11"/>
<comment type="caution">
    <text evidence="1">The sequence shown here is derived from an EMBL/GenBank/DDBJ whole genome shotgun (WGS) entry which is preliminary data.</text>
</comment>
<proteinExistence type="predicted"/>
<sequence>MPLPFYTNELMQVIDKPGAIAGRARPPTPSAANLIKAAGYRAFPITFILSDDILTLLQRSLTTLNDRIPLTFGAHDTFTATLNNAILMSVIPTAAPETPKELTAHHRAAYFDHINRLLPSNVASGVLRGVDEGRTRRWIEGGLKGINGPWLLCRGEARARQPLAFVWEQTTKAISNDKFDLIHRAISHRIITLRSSGDVVVNPLRAYLVGSEIEGEAVGGIMSHMWMRMALNRVRIGVMTTHERTMVFYVKNSKIEVSRVFVRGSGGEDNVFGGLMALLTALSFLNPDDYLFDPTGAPRLIT</sequence>